<dbReference type="OMA" id="VATESYW"/>
<dbReference type="EMBL" id="AGNL01025506">
    <property type="protein sequence ID" value="EJK58352.1"/>
    <property type="molecule type" value="Genomic_DNA"/>
</dbReference>
<keyword evidence="3" id="KW-1185">Reference proteome</keyword>
<reference evidence="2 3" key="1">
    <citation type="journal article" date="2012" name="Genome Biol.">
        <title>Genome and low-iron response of an oceanic diatom adapted to chronic iron limitation.</title>
        <authorList>
            <person name="Lommer M."/>
            <person name="Specht M."/>
            <person name="Roy A.S."/>
            <person name="Kraemer L."/>
            <person name="Andreson R."/>
            <person name="Gutowska M.A."/>
            <person name="Wolf J."/>
            <person name="Bergner S.V."/>
            <person name="Schilhabel M.B."/>
            <person name="Klostermeier U.C."/>
            <person name="Beiko R.G."/>
            <person name="Rosenstiel P."/>
            <person name="Hippler M."/>
            <person name="Laroche J."/>
        </authorList>
    </citation>
    <scope>NUCLEOTIDE SEQUENCE [LARGE SCALE GENOMIC DNA]</scope>
    <source>
        <strain evidence="2 3">CCMP1005</strain>
    </source>
</reference>
<feature type="compositionally biased region" description="Basic and acidic residues" evidence="1">
    <location>
        <begin position="155"/>
        <end position="168"/>
    </location>
</feature>
<evidence type="ECO:0000256" key="1">
    <source>
        <dbReference type="SAM" id="MobiDB-lite"/>
    </source>
</evidence>
<evidence type="ECO:0000313" key="2">
    <source>
        <dbReference type="EMBL" id="EJK58352.1"/>
    </source>
</evidence>
<accession>K0SIL7</accession>
<dbReference type="eggNOG" id="ENOG502TBAT">
    <property type="taxonomic scope" value="Eukaryota"/>
</dbReference>
<dbReference type="AlphaFoldDB" id="K0SIL7"/>
<proteinExistence type="predicted"/>
<gene>
    <name evidence="2" type="ORF">THAOC_21537</name>
</gene>
<comment type="caution">
    <text evidence="2">The sequence shown here is derived from an EMBL/GenBank/DDBJ whole genome shotgun (WGS) entry which is preliminary data.</text>
</comment>
<protein>
    <submittedName>
        <fullName evidence="2">Uncharacterized protein</fullName>
    </submittedName>
</protein>
<name>K0SIL7_THAOC</name>
<evidence type="ECO:0000313" key="3">
    <source>
        <dbReference type="Proteomes" id="UP000266841"/>
    </source>
</evidence>
<feature type="region of interest" description="Disordered" evidence="1">
    <location>
        <begin position="1"/>
        <end position="121"/>
    </location>
</feature>
<feature type="region of interest" description="Disordered" evidence="1">
    <location>
        <begin position="136"/>
        <end position="207"/>
    </location>
</feature>
<feature type="compositionally biased region" description="Basic and acidic residues" evidence="1">
    <location>
        <begin position="92"/>
        <end position="112"/>
    </location>
</feature>
<sequence>MMSSEKLLISDRSKRPLDPEETGKVATESYWEPLPKRPRTIEEDLSRMLSMKAPDPPGHSLCGKRKISDDDSARYVTKSARSGELELPACDPEERASEERNEEKLDQGHDDSMSVESDSSISEGAIKSAFFHLAFGRRDSNPSQRSTGNVNAVDSRIEDLIRRSRLEATIKSQPKHRKPHGMDIDVDDDKREKDEHAKSGDWLPGHG</sequence>
<feature type="compositionally biased region" description="Basic and acidic residues" evidence="1">
    <location>
        <begin position="180"/>
        <end position="199"/>
    </location>
</feature>
<feature type="compositionally biased region" description="Basic and acidic residues" evidence="1">
    <location>
        <begin position="8"/>
        <end position="23"/>
    </location>
</feature>
<dbReference type="Proteomes" id="UP000266841">
    <property type="component" value="Unassembled WGS sequence"/>
</dbReference>
<organism evidence="2 3">
    <name type="scientific">Thalassiosira oceanica</name>
    <name type="common">Marine diatom</name>
    <dbReference type="NCBI Taxonomy" id="159749"/>
    <lineage>
        <taxon>Eukaryota</taxon>
        <taxon>Sar</taxon>
        <taxon>Stramenopiles</taxon>
        <taxon>Ochrophyta</taxon>
        <taxon>Bacillariophyta</taxon>
        <taxon>Coscinodiscophyceae</taxon>
        <taxon>Thalassiosirophycidae</taxon>
        <taxon>Thalassiosirales</taxon>
        <taxon>Thalassiosiraceae</taxon>
        <taxon>Thalassiosira</taxon>
    </lineage>
</organism>
<dbReference type="OrthoDB" id="10664608at2759"/>
<feature type="compositionally biased region" description="Polar residues" evidence="1">
    <location>
        <begin position="141"/>
        <end position="152"/>
    </location>
</feature>